<dbReference type="STRING" id="35722.A0A0B7ND62"/>
<feature type="binding site" evidence="6">
    <location>
        <begin position="106"/>
        <end position="114"/>
    </location>
    <ligand>
        <name>ATP</name>
        <dbReference type="ChEBI" id="CHEBI:30616"/>
    </ligand>
</feature>
<gene>
    <name evidence="7" type="primary">PARPA_07391.1 scaffold 27610</name>
</gene>
<evidence type="ECO:0000256" key="1">
    <source>
        <dbReference type="ARBA" id="ARBA00010638"/>
    </source>
</evidence>
<dbReference type="PIRSF" id="PIRSF006806">
    <property type="entry name" value="FTHF_cligase"/>
    <property type="match status" value="1"/>
</dbReference>
<dbReference type="Proteomes" id="UP000054107">
    <property type="component" value="Unassembled WGS sequence"/>
</dbReference>
<dbReference type="PANTHER" id="PTHR23407">
    <property type="entry name" value="ATPASE INHIBITOR/5-FORMYLTETRAHYDROFOLATE CYCLO-LIGASE"/>
    <property type="match status" value="1"/>
</dbReference>
<keyword evidence="2 6" id="KW-0547">Nucleotide-binding</keyword>
<evidence type="ECO:0000313" key="7">
    <source>
        <dbReference type="EMBL" id="CEP13330.1"/>
    </source>
</evidence>
<evidence type="ECO:0000256" key="4">
    <source>
        <dbReference type="ARBA" id="ARBA00036539"/>
    </source>
</evidence>
<dbReference type="Gene3D" id="3.40.50.10420">
    <property type="entry name" value="NagB/RpiA/CoA transferase-like"/>
    <property type="match status" value="1"/>
</dbReference>
<dbReference type="AlphaFoldDB" id="A0A0B7ND62"/>
<dbReference type="InterPro" id="IPR024185">
    <property type="entry name" value="FTHF_cligase-like_sf"/>
</dbReference>
<evidence type="ECO:0000256" key="3">
    <source>
        <dbReference type="ARBA" id="ARBA00022840"/>
    </source>
</evidence>
<dbReference type="GO" id="GO:0009396">
    <property type="term" value="P:folic acid-containing compound biosynthetic process"/>
    <property type="evidence" value="ECO:0007669"/>
    <property type="project" value="TreeGrafter"/>
</dbReference>
<dbReference type="GO" id="GO:0005739">
    <property type="term" value="C:mitochondrion"/>
    <property type="evidence" value="ECO:0007669"/>
    <property type="project" value="TreeGrafter"/>
</dbReference>
<dbReference type="GO" id="GO:0005524">
    <property type="term" value="F:ATP binding"/>
    <property type="evidence" value="ECO:0007669"/>
    <property type="project" value="UniProtKB-KW"/>
</dbReference>
<organism evidence="7 8">
    <name type="scientific">Parasitella parasitica</name>
    <dbReference type="NCBI Taxonomy" id="35722"/>
    <lineage>
        <taxon>Eukaryota</taxon>
        <taxon>Fungi</taxon>
        <taxon>Fungi incertae sedis</taxon>
        <taxon>Mucoromycota</taxon>
        <taxon>Mucoromycotina</taxon>
        <taxon>Mucoromycetes</taxon>
        <taxon>Mucorales</taxon>
        <taxon>Mucorineae</taxon>
        <taxon>Mucoraceae</taxon>
        <taxon>Parasitella</taxon>
    </lineage>
</organism>
<evidence type="ECO:0000256" key="5">
    <source>
        <dbReference type="ARBA" id="ARBA00038966"/>
    </source>
</evidence>
<dbReference type="PANTHER" id="PTHR23407:SF1">
    <property type="entry name" value="5-FORMYLTETRAHYDROFOLATE CYCLO-LIGASE"/>
    <property type="match status" value="1"/>
</dbReference>
<keyword evidence="3 6" id="KW-0067">ATP-binding</keyword>
<comment type="catalytic activity">
    <reaction evidence="4">
        <text>(6S)-5-formyl-5,6,7,8-tetrahydrofolate + ATP = (6R)-5,10-methenyltetrahydrofolate + ADP + phosphate</text>
        <dbReference type="Rhea" id="RHEA:10488"/>
        <dbReference type="ChEBI" id="CHEBI:30616"/>
        <dbReference type="ChEBI" id="CHEBI:43474"/>
        <dbReference type="ChEBI" id="CHEBI:57455"/>
        <dbReference type="ChEBI" id="CHEBI:57457"/>
        <dbReference type="ChEBI" id="CHEBI:456216"/>
        <dbReference type="EC" id="6.3.3.2"/>
    </reaction>
</comment>
<dbReference type="OrthoDB" id="2015992at2759"/>
<dbReference type="GO" id="GO:0035999">
    <property type="term" value="P:tetrahydrofolate interconversion"/>
    <property type="evidence" value="ECO:0007669"/>
    <property type="project" value="TreeGrafter"/>
</dbReference>
<protein>
    <recommendedName>
        <fullName evidence="5">5-formyltetrahydrofolate cyclo-ligase</fullName>
        <ecNumber evidence="5">6.3.3.2</ecNumber>
    </recommendedName>
</protein>
<dbReference type="GO" id="GO:0030272">
    <property type="term" value="F:5-formyltetrahydrofolate cyclo-ligase activity"/>
    <property type="evidence" value="ECO:0007669"/>
    <property type="project" value="UniProtKB-EC"/>
</dbReference>
<dbReference type="EC" id="6.3.3.2" evidence="5"/>
<reference evidence="7 8" key="1">
    <citation type="submission" date="2014-09" db="EMBL/GenBank/DDBJ databases">
        <authorList>
            <person name="Ellenberger Sabrina"/>
        </authorList>
    </citation>
    <scope>NUCLEOTIDE SEQUENCE [LARGE SCALE GENOMIC DNA]</scope>
    <source>
        <strain evidence="7 8">CBS 412.66</strain>
    </source>
</reference>
<dbReference type="InterPro" id="IPR002698">
    <property type="entry name" value="FTHF_cligase"/>
</dbReference>
<dbReference type="EMBL" id="LN729571">
    <property type="protein sequence ID" value="CEP13330.1"/>
    <property type="molecule type" value="Genomic_DNA"/>
</dbReference>
<dbReference type="Pfam" id="PF01812">
    <property type="entry name" value="5-FTHF_cyc-lig"/>
    <property type="match status" value="1"/>
</dbReference>
<accession>A0A0B7ND62</accession>
<keyword evidence="8" id="KW-1185">Reference proteome</keyword>
<sequence length="169" mass="19282">MNKAIVELKKQLRKDMAERLRLLGATELKEQSKFSPAKSVQKKLQEMDVFQAINDIEDFRSLPMNKWNIPEPPLDQPRADAIDDNYGNGLDLILVPGVAFDKAKNRIGHGKGYYDRYIKKCNIWADEHGIDRPKTIALSLNEQILEVGAIPLEETDEKLDFILTPSDTF</sequence>
<evidence type="ECO:0000313" key="8">
    <source>
        <dbReference type="Proteomes" id="UP000054107"/>
    </source>
</evidence>
<evidence type="ECO:0000256" key="6">
    <source>
        <dbReference type="PIRSR" id="PIRSR006806-1"/>
    </source>
</evidence>
<name>A0A0B7ND62_9FUNG</name>
<proteinExistence type="inferred from homology"/>
<comment type="similarity">
    <text evidence="1">Belongs to the 5-formyltetrahydrofolate cyclo-ligase family.</text>
</comment>
<dbReference type="InterPro" id="IPR037171">
    <property type="entry name" value="NagB/RpiA_transferase-like"/>
</dbReference>
<evidence type="ECO:0000256" key="2">
    <source>
        <dbReference type="ARBA" id="ARBA00022741"/>
    </source>
</evidence>
<dbReference type="SUPFAM" id="SSF100950">
    <property type="entry name" value="NagB/RpiA/CoA transferase-like"/>
    <property type="match status" value="1"/>
</dbReference>